<keyword evidence="3" id="KW-1185">Reference proteome</keyword>
<protein>
    <submittedName>
        <fullName evidence="2">Uncharacterized protein</fullName>
    </submittedName>
</protein>
<gene>
    <name evidence="2" type="ORF">QJS10_CPA03g01466</name>
</gene>
<dbReference type="EMBL" id="JAUJYO010000003">
    <property type="protein sequence ID" value="KAK1321721.1"/>
    <property type="molecule type" value="Genomic_DNA"/>
</dbReference>
<proteinExistence type="predicted"/>
<comment type="caution">
    <text evidence="2">The sequence shown here is derived from an EMBL/GenBank/DDBJ whole genome shotgun (WGS) entry which is preliminary data.</text>
</comment>
<feature type="region of interest" description="Disordered" evidence="1">
    <location>
        <begin position="1"/>
        <end position="21"/>
    </location>
</feature>
<name>A0AAV9F8C0_ACOCL</name>
<reference evidence="2" key="1">
    <citation type="journal article" date="2023" name="Nat. Commun.">
        <title>Diploid and tetraploid genomes of Acorus and the evolution of monocots.</title>
        <authorList>
            <person name="Ma L."/>
            <person name="Liu K.W."/>
            <person name="Li Z."/>
            <person name="Hsiao Y.Y."/>
            <person name="Qi Y."/>
            <person name="Fu T."/>
            <person name="Tang G.D."/>
            <person name="Zhang D."/>
            <person name="Sun W.H."/>
            <person name="Liu D.K."/>
            <person name="Li Y."/>
            <person name="Chen G.Z."/>
            <person name="Liu X.D."/>
            <person name="Liao X.Y."/>
            <person name="Jiang Y.T."/>
            <person name="Yu X."/>
            <person name="Hao Y."/>
            <person name="Huang J."/>
            <person name="Zhao X.W."/>
            <person name="Ke S."/>
            <person name="Chen Y.Y."/>
            <person name="Wu W.L."/>
            <person name="Hsu J.L."/>
            <person name="Lin Y.F."/>
            <person name="Huang M.D."/>
            <person name="Li C.Y."/>
            <person name="Huang L."/>
            <person name="Wang Z.W."/>
            <person name="Zhao X."/>
            <person name="Zhong W.Y."/>
            <person name="Peng D.H."/>
            <person name="Ahmad S."/>
            <person name="Lan S."/>
            <person name="Zhang J.S."/>
            <person name="Tsai W.C."/>
            <person name="Van de Peer Y."/>
            <person name="Liu Z.J."/>
        </authorList>
    </citation>
    <scope>NUCLEOTIDE SEQUENCE</scope>
    <source>
        <strain evidence="2">CP</strain>
    </source>
</reference>
<evidence type="ECO:0000256" key="1">
    <source>
        <dbReference type="SAM" id="MobiDB-lite"/>
    </source>
</evidence>
<dbReference type="AlphaFoldDB" id="A0AAV9F8C0"/>
<feature type="region of interest" description="Disordered" evidence="1">
    <location>
        <begin position="36"/>
        <end position="56"/>
    </location>
</feature>
<evidence type="ECO:0000313" key="2">
    <source>
        <dbReference type="EMBL" id="KAK1321721.1"/>
    </source>
</evidence>
<reference evidence="2" key="2">
    <citation type="submission" date="2023-06" db="EMBL/GenBank/DDBJ databases">
        <authorList>
            <person name="Ma L."/>
            <person name="Liu K.-W."/>
            <person name="Li Z."/>
            <person name="Hsiao Y.-Y."/>
            <person name="Qi Y."/>
            <person name="Fu T."/>
            <person name="Tang G."/>
            <person name="Zhang D."/>
            <person name="Sun W.-H."/>
            <person name="Liu D.-K."/>
            <person name="Li Y."/>
            <person name="Chen G.-Z."/>
            <person name="Liu X.-D."/>
            <person name="Liao X.-Y."/>
            <person name="Jiang Y.-T."/>
            <person name="Yu X."/>
            <person name="Hao Y."/>
            <person name="Huang J."/>
            <person name="Zhao X.-W."/>
            <person name="Ke S."/>
            <person name="Chen Y.-Y."/>
            <person name="Wu W.-L."/>
            <person name="Hsu J.-L."/>
            <person name="Lin Y.-F."/>
            <person name="Huang M.-D."/>
            <person name="Li C.-Y."/>
            <person name="Huang L."/>
            <person name="Wang Z.-W."/>
            <person name="Zhao X."/>
            <person name="Zhong W.-Y."/>
            <person name="Peng D.-H."/>
            <person name="Ahmad S."/>
            <person name="Lan S."/>
            <person name="Zhang J.-S."/>
            <person name="Tsai W.-C."/>
            <person name="Van De Peer Y."/>
            <person name="Liu Z.-J."/>
        </authorList>
    </citation>
    <scope>NUCLEOTIDE SEQUENCE</scope>
    <source>
        <strain evidence="2">CP</strain>
        <tissue evidence="2">Leaves</tissue>
    </source>
</reference>
<feature type="compositionally biased region" description="Basic and acidic residues" evidence="1">
    <location>
        <begin position="9"/>
        <end position="21"/>
    </location>
</feature>
<dbReference type="Proteomes" id="UP001180020">
    <property type="component" value="Unassembled WGS sequence"/>
</dbReference>
<sequence>MGKKLTYLRRSEQQRKRDESKQVRIIKATIRHFGEDEGVGSERRTKGHNSSVWDENIYSGDKSRQYQMGLVSVGEGGAAVDDAGELSVHGDEGVGVVTQGTIHH</sequence>
<accession>A0AAV9F8C0</accession>
<evidence type="ECO:0000313" key="3">
    <source>
        <dbReference type="Proteomes" id="UP001180020"/>
    </source>
</evidence>
<organism evidence="2 3">
    <name type="scientific">Acorus calamus</name>
    <name type="common">Sweet flag</name>
    <dbReference type="NCBI Taxonomy" id="4465"/>
    <lineage>
        <taxon>Eukaryota</taxon>
        <taxon>Viridiplantae</taxon>
        <taxon>Streptophyta</taxon>
        <taxon>Embryophyta</taxon>
        <taxon>Tracheophyta</taxon>
        <taxon>Spermatophyta</taxon>
        <taxon>Magnoliopsida</taxon>
        <taxon>Liliopsida</taxon>
        <taxon>Acoraceae</taxon>
        <taxon>Acorus</taxon>
    </lineage>
</organism>